<dbReference type="PANTHER" id="PTHR24114">
    <property type="entry name" value="LEUCINE RICH REPEAT FAMILY PROTEIN"/>
    <property type="match status" value="1"/>
</dbReference>
<organism evidence="1">
    <name type="scientific">Skeletonema marinoi</name>
    <dbReference type="NCBI Taxonomy" id="267567"/>
    <lineage>
        <taxon>Eukaryota</taxon>
        <taxon>Sar</taxon>
        <taxon>Stramenopiles</taxon>
        <taxon>Ochrophyta</taxon>
        <taxon>Bacillariophyta</taxon>
        <taxon>Coscinodiscophyceae</taxon>
        <taxon>Thalassiosirophycidae</taxon>
        <taxon>Thalassiosirales</taxon>
        <taxon>Skeletonemataceae</taxon>
        <taxon>Skeletonema</taxon>
        <taxon>Skeletonema marinoi-dohrnii complex</taxon>
    </lineage>
</organism>
<reference evidence="1" key="1">
    <citation type="submission" date="2021-01" db="EMBL/GenBank/DDBJ databases">
        <authorList>
            <person name="Corre E."/>
            <person name="Pelletier E."/>
            <person name="Niang G."/>
            <person name="Scheremetjew M."/>
            <person name="Finn R."/>
            <person name="Kale V."/>
            <person name="Holt S."/>
            <person name="Cochrane G."/>
            <person name="Meng A."/>
            <person name="Brown T."/>
            <person name="Cohen L."/>
        </authorList>
    </citation>
    <scope>NUCLEOTIDE SEQUENCE</scope>
    <source>
        <strain evidence="1">SM1012Den-03</strain>
    </source>
</reference>
<dbReference type="InterPro" id="IPR001611">
    <property type="entry name" value="Leu-rich_rpt"/>
</dbReference>
<dbReference type="PANTHER" id="PTHR24114:SF2">
    <property type="entry name" value="F-BOX DOMAIN-CONTAINING PROTEIN-RELATED"/>
    <property type="match status" value="1"/>
</dbReference>
<name>A0A7S2KIN4_9STRA</name>
<dbReference type="AlphaFoldDB" id="A0A7S2KIN4"/>
<protein>
    <submittedName>
        <fullName evidence="1">Uncharacterized protein</fullName>
    </submittedName>
</protein>
<proteinExistence type="predicted"/>
<dbReference type="Pfam" id="PF13516">
    <property type="entry name" value="LRR_6"/>
    <property type="match status" value="3"/>
</dbReference>
<dbReference type="InterPro" id="IPR032675">
    <property type="entry name" value="LRR_dom_sf"/>
</dbReference>
<dbReference type="EMBL" id="HBGZ01003976">
    <property type="protein sequence ID" value="CAD9578039.1"/>
    <property type="molecule type" value="Transcribed_RNA"/>
</dbReference>
<accession>A0A7S2KIN4</accession>
<dbReference type="Gene3D" id="3.80.10.10">
    <property type="entry name" value="Ribonuclease Inhibitor"/>
    <property type="match status" value="2"/>
</dbReference>
<evidence type="ECO:0000313" key="1">
    <source>
        <dbReference type="EMBL" id="CAD9578039.1"/>
    </source>
</evidence>
<gene>
    <name evidence="1" type="ORF">SMAR0320_LOCUS2710</name>
</gene>
<dbReference type="InterPro" id="IPR052394">
    <property type="entry name" value="LRR-containing"/>
</dbReference>
<dbReference type="SUPFAM" id="SSF52047">
    <property type="entry name" value="RNI-like"/>
    <property type="match status" value="1"/>
</dbReference>
<dbReference type="SMART" id="SM00368">
    <property type="entry name" value="LRR_RI"/>
    <property type="match status" value="5"/>
</dbReference>
<sequence>MKRLTGRGLTPLDTSFIIHSKEIDIDGGYTIETDMKILATALTDKSCIVERLQLHYFSLQVTEFLEALKSQQCTLKTLHLYENKLTEEHARELAGVLRENTSIETVILNECEIDCAAAKALAVGLEGNDTLKTMNLWDNHIQDEGGRALAEALKKNNALQTLNLWGNQIGDEGAKEFADLLRVNHSLRDLIFVYNKIGDDGGDELVDALELNEGIRNLDLFGNPLDQAIITDVYCMINDPSRSYYEGGLNKGEEGGFSENTTLEAPPTIDKSCFPILGGMHAADTESTASPTGVGELSACCWTEAVAS</sequence>